<dbReference type="InterPro" id="IPR051218">
    <property type="entry name" value="Sec_MonoDiacylglyc_Lipase"/>
</dbReference>
<dbReference type="InterPro" id="IPR029058">
    <property type="entry name" value="AB_hydrolase_fold"/>
</dbReference>
<dbReference type="PANTHER" id="PTHR45856:SF25">
    <property type="entry name" value="FUNGAL LIPASE-LIKE DOMAIN-CONTAINING PROTEIN"/>
    <property type="match status" value="1"/>
</dbReference>
<dbReference type="SUPFAM" id="SSF53474">
    <property type="entry name" value="alpha/beta-Hydrolases"/>
    <property type="match status" value="1"/>
</dbReference>
<dbReference type="Pfam" id="PF01764">
    <property type="entry name" value="Lipase_3"/>
    <property type="match status" value="1"/>
</dbReference>
<name>A0A6B2LE76_9EUKA</name>
<evidence type="ECO:0000259" key="1">
    <source>
        <dbReference type="Pfam" id="PF01764"/>
    </source>
</evidence>
<dbReference type="InterPro" id="IPR002921">
    <property type="entry name" value="Fungal_lipase-type"/>
</dbReference>
<dbReference type="Gene3D" id="3.40.50.1820">
    <property type="entry name" value="alpha/beta hydrolase"/>
    <property type="match status" value="1"/>
</dbReference>
<evidence type="ECO:0000313" key="2">
    <source>
        <dbReference type="EMBL" id="NDV35349.1"/>
    </source>
</evidence>
<protein>
    <recommendedName>
        <fullName evidence="1">Fungal lipase-type domain-containing protein</fullName>
    </recommendedName>
</protein>
<dbReference type="AlphaFoldDB" id="A0A6B2LE76"/>
<reference evidence="2" key="1">
    <citation type="journal article" date="2020" name="J. Eukaryot. Microbiol.">
        <title>De novo Sequencing, Assembly and Annotation of the Transcriptome for the Free-Living Testate Amoeba Arcella intermedia.</title>
        <authorList>
            <person name="Ribeiro G.M."/>
            <person name="Porfirio-Sousa A.L."/>
            <person name="Maurer-Alcala X.X."/>
            <person name="Katz L.A."/>
            <person name="Lahr D.J.G."/>
        </authorList>
    </citation>
    <scope>NUCLEOTIDE SEQUENCE</scope>
</reference>
<sequence>MKEADRRVLNAFASYCPSSSLYSWNCFWCNGSTISVNSVVYNASTDIYGYVGVDRTNNEVIVGFRGTVKTSFANWIADLDFIQTNPYSNLPNVAVHEGFWGAYLSIVSQFIPALRQATSSCPGCTRTVYSGHSLGGALAAIALMDAVSYYNIPQPTPVLYTFGQPRTGNSDWSQFMQTLTNSITRVVHNLDIVPHLPLRQFGYQHAPYEIWMEDDASQPFVVCNSSGEDENCSDGQITVSIPDHLMYVGHNQTAGKDHGCF</sequence>
<proteinExistence type="predicted"/>
<dbReference type="GO" id="GO:0006629">
    <property type="term" value="P:lipid metabolic process"/>
    <property type="evidence" value="ECO:0007669"/>
    <property type="project" value="InterPro"/>
</dbReference>
<accession>A0A6B2LE76</accession>
<dbReference type="CDD" id="cd00519">
    <property type="entry name" value="Lipase_3"/>
    <property type="match status" value="1"/>
</dbReference>
<dbReference type="PANTHER" id="PTHR45856">
    <property type="entry name" value="ALPHA/BETA-HYDROLASES SUPERFAMILY PROTEIN"/>
    <property type="match status" value="1"/>
</dbReference>
<dbReference type="EMBL" id="GIBP01006380">
    <property type="protein sequence ID" value="NDV35349.1"/>
    <property type="molecule type" value="Transcribed_RNA"/>
</dbReference>
<feature type="domain" description="Fungal lipase-type" evidence="1">
    <location>
        <begin position="62"/>
        <end position="200"/>
    </location>
</feature>
<organism evidence="2">
    <name type="scientific">Arcella intermedia</name>
    <dbReference type="NCBI Taxonomy" id="1963864"/>
    <lineage>
        <taxon>Eukaryota</taxon>
        <taxon>Amoebozoa</taxon>
        <taxon>Tubulinea</taxon>
        <taxon>Elardia</taxon>
        <taxon>Arcellinida</taxon>
        <taxon>Sphaerothecina</taxon>
        <taxon>Arcellidae</taxon>
        <taxon>Arcella</taxon>
    </lineage>
</organism>